<proteinExistence type="predicted"/>
<dbReference type="AlphaFoldDB" id="A0AAU9KRW6"/>
<organism evidence="1 4">
    <name type="scientific">Peronospora belbahrii</name>
    <dbReference type="NCBI Taxonomy" id="622444"/>
    <lineage>
        <taxon>Eukaryota</taxon>
        <taxon>Sar</taxon>
        <taxon>Stramenopiles</taxon>
        <taxon>Oomycota</taxon>
        <taxon>Peronosporomycetes</taxon>
        <taxon>Peronosporales</taxon>
        <taxon>Peronosporaceae</taxon>
        <taxon>Peronospora</taxon>
    </lineage>
</organism>
<dbReference type="EMBL" id="CAKKTJ010000104">
    <property type="protein sequence ID" value="CAH0474361.1"/>
    <property type="molecule type" value="Genomic_DNA"/>
</dbReference>
<dbReference type="InterPro" id="IPR052727">
    <property type="entry name" value="Rab4/Rab5_effector"/>
</dbReference>
<keyword evidence="3" id="KW-1185">Reference proteome</keyword>
<accession>A0AAU9KRW6</accession>
<protein>
    <recommendedName>
        <fullName evidence="5">FYVE-type domain-containing protein</fullName>
    </recommendedName>
</protein>
<sequence>MKFTLPKDVFPTLILSQDVQNALINEADTVVKEIVVAGEAYIREGSKLEHSYWKHVRTKEGLRVFRQRKSTINQRSLGSCSPVIQSPSWTLDPSLLRYGASHSSDRQMSVSTNSGICEDSIMERMRPRGVSLMALHGTIDGTLDDCMLGCFTPTNEAWMLRSSHINDRLDDARILATIRGATRQDPCRFLGVKWFAKEHPVILTGIVQQRDFLILESSGFTRDSKGERLGYFLVHSVTLREIPELSHLGIVRGLMSFCYLFRQGGPGKVDVFCRGFFDSRGGVPNRLSVAIAADAAICCANVVDLAYIKKLRYLVNKNAHKHITSHSDKTRPRRCQACDKSLTKFLLPVSEMGTTCQICHHFICTKCSVAKKITVDVSDTGAVQQCFFHFCVSCLMKAKQYSSWEMAVNDFEALSKSLTASCSSSASGLPPTPQTVTYTRSGRSYSTCSGTRCGQ</sequence>
<reference evidence="1 3" key="1">
    <citation type="submission" date="2021-11" db="EMBL/GenBank/DDBJ databases">
        <authorList>
            <person name="Islam A."/>
            <person name="Islam S."/>
            <person name="Flora M.S."/>
            <person name="Rahman M."/>
            <person name="Ziaur R.M."/>
            <person name="Epstein J.H."/>
            <person name="Hassan M."/>
            <person name="Klassen M."/>
            <person name="Woodard K."/>
            <person name="Webb A."/>
            <person name="Webby R.J."/>
            <person name="El Zowalaty M.E."/>
        </authorList>
    </citation>
    <scope>NUCLEOTIDE SEQUENCE</scope>
    <source>
        <strain evidence="2">Pbs1</strain>
        <strain evidence="1">Pbs3</strain>
    </source>
</reference>
<evidence type="ECO:0000313" key="4">
    <source>
        <dbReference type="Proteomes" id="UP001160483"/>
    </source>
</evidence>
<evidence type="ECO:0000313" key="3">
    <source>
        <dbReference type="Proteomes" id="UP001158986"/>
    </source>
</evidence>
<evidence type="ECO:0000313" key="2">
    <source>
        <dbReference type="EMBL" id="CAH0515648.1"/>
    </source>
</evidence>
<evidence type="ECO:0008006" key="5">
    <source>
        <dbReference type="Google" id="ProtNLM"/>
    </source>
</evidence>
<dbReference type="Gene3D" id="3.30.530.20">
    <property type="match status" value="1"/>
</dbReference>
<dbReference type="EMBL" id="CAKLCB010000126">
    <property type="protein sequence ID" value="CAH0515648.1"/>
    <property type="molecule type" value="Genomic_DNA"/>
</dbReference>
<dbReference type="PANTHER" id="PTHR13510">
    <property type="entry name" value="FYVE-FINGER-CONTAINING RAB5 EFFECTOR PROTEIN RABENOSYN-5-RELATED"/>
    <property type="match status" value="1"/>
</dbReference>
<dbReference type="PANTHER" id="PTHR13510:SF44">
    <property type="entry name" value="RABENOSYN-5"/>
    <property type="match status" value="1"/>
</dbReference>
<gene>
    <name evidence="2" type="ORF">PBS001_LOCUS2350</name>
    <name evidence="1" type="ORF">PBS003_LOCUS1217</name>
</gene>
<dbReference type="InterPro" id="IPR023393">
    <property type="entry name" value="START-like_dom_sf"/>
</dbReference>
<dbReference type="Proteomes" id="UP001158986">
    <property type="component" value="Unassembled WGS sequence"/>
</dbReference>
<comment type="caution">
    <text evidence="1">The sequence shown here is derived from an EMBL/GenBank/DDBJ whole genome shotgun (WGS) entry which is preliminary data.</text>
</comment>
<evidence type="ECO:0000313" key="1">
    <source>
        <dbReference type="EMBL" id="CAH0474361.1"/>
    </source>
</evidence>
<name>A0AAU9KRW6_9STRA</name>
<dbReference type="Proteomes" id="UP001160483">
    <property type="component" value="Unassembled WGS sequence"/>
</dbReference>